<dbReference type="Pfam" id="PF00440">
    <property type="entry name" value="TetR_N"/>
    <property type="match status" value="1"/>
</dbReference>
<feature type="domain" description="HTH tetR-type" evidence="5">
    <location>
        <begin position="15"/>
        <end position="75"/>
    </location>
</feature>
<sequence>MARAGRPPLDPARQLERAHRILDAVAELVLGQGYDRTTIDDVARRAGVAKGTIYLHWKTRDDLLAALLRRERVLLLTEVRERAPATLSALFEHYARALLGRPLLRAVLAGDSEVLGKLTRLKRDGGAGPARPGAPLDVYLNAHLDTYVAELVERGAVRAEPGDHVLVVSSIVYGFLFLPVAGRPSDERIAELVGDTVERALGTGRPLPPGDERAVARATLDFLDAGVEIARRKLALSLEV</sequence>
<keyword evidence="1" id="KW-0805">Transcription regulation</keyword>
<keyword evidence="2 4" id="KW-0238">DNA-binding</keyword>
<name>A0ABP7BMN5_9ACTN</name>
<accession>A0ABP7BMN5</accession>
<evidence type="ECO:0000256" key="1">
    <source>
        <dbReference type="ARBA" id="ARBA00023015"/>
    </source>
</evidence>
<evidence type="ECO:0000256" key="2">
    <source>
        <dbReference type="ARBA" id="ARBA00023125"/>
    </source>
</evidence>
<keyword evidence="7" id="KW-1185">Reference proteome</keyword>
<evidence type="ECO:0000259" key="5">
    <source>
        <dbReference type="PROSITE" id="PS50977"/>
    </source>
</evidence>
<dbReference type="InterPro" id="IPR009057">
    <property type="entry name" value="Homeodomain-like_sf"/>
</dbReference>
<dbReference type="RefSeq" id="WP_344877167.1">
    <property type="nucleotide sequence ID" value="NZ_BAAAZP010000052.1"/>
</dbReference>
<gene>
    <name evidence="6" type="ORF">GCM10022224_029440</name>
</gene>
<keyword evidence="3" id="KW-0804">Transcription</keyword>
<dbReference type="EMBL" id="BAAAZP010000052">
    <property type="protein sequence ID" value="GAA3663588.1"/>
    <property type="molecule type" value="Genomic_DNA"/>
</dbReference>
<evidence type="ECO:0000313" key="7">
    <source>
        <dbReference type="Proteomes" id="UP001500902"/>
    </source>
</evidence>
<feature type="DNA-binding region" description="H-T-H motif" evidence="4">
    <location>
        <begin position="38"/>
        <end position="57"/>
    </location>
</feature>
<reference evidence="7" key="1">
    <citation type="journal article" date="2019" name="Int. J. Syst. Evol. Microbiol.">
        <title>The Global Catalogue of Microorganisms (GCM) 10K type strain sequencing project: providing services to taxonomists for standard genome sequencing and annotation.</title>
        <authorList>
            <consortium name="The Broad Institute Genomics Platform"/>
            <consortium name="The Broad Institute Genome Sequencing Center for Infectious Disease"/>
            <person name="Wu L."/>
            <person name="Ma J."/>
        </authorList>
    </citation>
    <scope>NUCLEOTIDE SEQUENCE [LARGE SCALE GENOMIC DNA]</scope>
    <source>
        <strain evidence="7">JCM 16904</strain>
    </source>
</reference>
<dbReference type="PRINTS" id="PR00455">
    <property type="entry name" value="HTHTETR"/>
</dbReference>
<dbReference type="InterPro" id="IPR001647">
    <property type="entry name" value="HTH_TetR"/>
</dbReference>
<dbReference type="PANTHER" id="PTHR30055">
    <property type="entry name" value="HTH-TYPE TRANSCRIPTIONAL REGULATOR RUTR"/>
    <property type="match status" value="1"/>
</dbReference>
<evidence type="ECO:0000313" key="6">
    <source>
        <dbReference type="EMBL" id="GAA3663588.1"/>
    </source>
</evidence>
<dbReference type="InterPro" id="IPR050109">
    <property type="entry name" value="HTH-type_TetR-like_transc_reg"/>
</dbReference>
<dbReference type="Proteomes" id="UP001500902">
    <property type="component" value="Unassembled WGS sequence"/>
</dbReference>
<evidence type="ECO:0000256" key="3">
    <source>
        <dbReference type="ARBA" id="ARBA00023163"/>
    </source>
</evidence>
<dbReference type="Gene3D" id="1.10.357.10">
    <property type="entry name" value="Tetracycline Repressor, domain 2"/>
    <property type="match status" value="1"/>
</dbReference>
<evidence type="ECO:0000256" key="4">
    <source>
        <dbReference type="PROSITE-ProRule" id="PRU00335"/>
    </source>
</evidence>
<protein>
    <submittedName>
        <fullName evidence="6">Helix-turn-helix domain-containing protein</fullName>
    </submittedName>
</protein>
<proteinExistence type="predicted"/>
<comment type="caution">
    <text evidence="6">The sequence shown here is derived from an EMBL/GenBank/DDBJ whole genome shotgun (WGS) entry which is preliminary data.</text>
</comment>
<dbReference type="SUPFAM" id="SSF46689">
    <property type="entry name" value="Homeodomain-like"/>
    <property type="match status" value="1"/>
</dbReference>
<organism evidence="6 7">
    <name type="scientific">Nonomuraea antimicrobica</name>
    <dbReference type="NCBI Taxonomy" id="561173"/>
    <lineage>
        <taxon>Bacteria</taxon>
        <taxon>Bacillati</taxon>
        <taxon>Actinomycetota</taxon>
        <taxon>Actinomycetes</taxon>
        <taxon>Streptosporangiales</taxon>
        <taxon>Streptosporangiaceae</taxon>
        <taxon>Nonomuraea</taxon>
    </lineage>
</organism>
<dbReference type="PROSITE" id="PS50977">
    <property type="entry name" value="HTH_TETR_2"/>
    <property type="match status" value="1"/>
</dbReference>
<dbReference type="PANTHER" id="PTHR30055:SF234">
    <property type="entry name" value="HTH-TYPE TRANSCRIPTIONAL REGULATOR BETI"/>
    <property type="match status" value="1"/>
</dbReference>